<dbReference type="AlphaFoldDB" id="A0A844FML3"/>
<dbReference type="EMBL" id="VUMW01000010">
    <property type="protein sequence ID" value="MST79820.1"/>
    <property type="molecule type" value="Genomic_DNA"/>
</dbReference>
<evidence type="ECO:0000313" key="1">
    <source>
        <dbReference type="EMBL" id="MST79820.1"/>
    </source>
</evidence>
<evidence type="ECO:0000313" key="2">
    <source>
        <dbReference type="Proteomes" id="UP000452141"/>
    </source>
</evidence>
<name>A0A844FML3_9LACO</name>
<proteinExistence type="predicted"/>
<organism evidence="1 2">
    <name type="scientific">Lactobacillus equicursoris</name>
    <dbReference type="NCBI Taxonomy" id="420645"/>
    <lineage>
        <taxon>Bacteria</taxon>
        <taxon>Bacillati</taxon>
        <taxon>Bacillota</taxon>
        <taxon>Bacilli</taxon>
        <taxon>Lactobacillales</taxon>
        <taxon>Lactobacillaceae</taxon>
        <taxon>Lactobacillus</taxon>
    </lineage>
</organism>
<sequence>MKLEKIKENYVNWLADQLKFNQWSDSVLQVENELVDAYGRKPFVLVEETADGYVVTDDGFLMYKYNPIGENEDLNEYLAGMVIDAGFDFDEEHGVISRKSSEENLPAVITGLIQLEIMVSFIA</sequence>
<protein>
    <recommendedName>
        <fullName evidence="3">DUF1828 domain-containing protein</fullName>
    </recommendedName>
</protein>
<comment type="caution">
    <text evidence="1">The sequence shown here is derived from an EMBL/GenBank/DDBJ whole genome shotgun (WGS) entry which is preliminary data.</text>
</comment>
<accession>A0A844FML3</accession>
<gene>
    <name evidence="1" type="ORF">FYJ61_04900</name>
</gene>
<dbReference type="RefSeq" id="WP_008461215.1">
    <property type="nucleotide sequence ID" value="NZ_JAQYAR010000057.1"/>
</dbReference>
<evidence type="ECO:0008006" key="3">
    <source>
        <dbReference type="Google" id="ProtNLM"/>
    </source>
</evidence>
<reference evidence="1 2" key="1">
    <citation type="submission" date="2019-08" db="EMBL/GenBank/DDBJ databases">
        <title>In-depth cultivation of the pig gut microbiome towards novel bacterial diversity and tailored functional studies.</title>
        <authorList>
            <person name="Wylensek D."/>
            <person name="Hitch T.C.A."/>
            <person name="Clavel T."/>
        </authorList>
    </citation>
    <scope>NUCLEOTIDE SEQUENCE [LARGE SCALE GENOMIC DNA]</scope>
    <source>
        <strain evidence="1 2">WCA-470BD-2E</strain>
    </source>
</reference>
<dbReference type="Proteomes" id="UP000452141">
    <property type="component" value="Unassembled WGS sequence"/>
</dbReference>